<dbReference type="SUPFAM" id="SSF102405">
    <property type="entry name" value="MCP/YpsA-like"/>
    <property type="match status" value="1"/>
</dbReference>
<evidence type="ECO:0000313" key="1">
    <source>
        <dbReference type="EMBL" id="EEG30855.1"/>
    </source>
</evidence>
<accession>C0ECE4</accession>
<comment type="caution">
    <text evidence="1">The sequence shown here is derived from an EMBL/GenBank/DDBJ whole genome shotgun (WGS) entry which is preliminary data.</text>
</comment>
<reference evidence="1 2" key="1">
    <citation type="submission" date="2009-01" db="EMBL/GenBank/DDBJ databases">
        <authorList>
            <person name="Fulton L."/>
            <person name="Clifton S."/>
            <person name="Fulton B."/>
            <person name="Xu J."/>
            <person name="Minx P."/>
            <person name="Pepin K.H."/>
            <person name="Johnson M."/>
            <person name="Bhonagiri V."/>
            <person name="Nash W.E."/>
            <person name="Mardis E.R."/>
            <person name="Wilson R.K."/>
        </authorList>
    </citation>
    <scope>NUCLEOTIDE SEQUENCE [LARGE SCALE GENOMIC DNA]</scope>
    <source>
        <strain evidence="1 2">DSM 5476</strain>
    </source>
</reference>
<dbReference type="PANTHER" id="PTHR38440:SF1">
    <property type="entry name" value="UPF0398 PROTEIN SPR0331"/>
    <property type="match status" value="1"/>
</dbReference>
<dbReference type="HOGENOM" id="CLU_108363_3_0_9"/>
<dbReference type="STRING" id="537013.CLOSTMETH_01514"/>
<reference evidence="1 2" key="2">
    <citation type="submission" date="2009-02" db="EMBL/GenBank/DDBJ databases">
        <title>Draft genome sequence of Clostridium methylpentosum (DSM 5476).</title>
        <authorList>
            <person name="Sudarsanam P."/>
            <person name="Ley R."/>
            <person name="Guruge J."/>
            <person name="Turnbaugh P.J."/>
            <person name="Mahowald M."/>
            <person name="Liep D."/>
            <person name="Gordon J."/>
        </authorList>
    </citation>
    <scope>NUCLEOTIDE SEQUENCE [LARGE SCALE GENOMIC DNA]</scope>
    <source>
        <strain evidence="1 2">DSM 5476</strain>
    </source>
</reference>
<dbReference type="Pfam" id="PF06908">
    <property type="entry name" value="YpsA"/>
    <property type="match status" value="1"/>
</dbReference>
<dbReference type="PANTHER" id="PTHR38440">
    <property type="entry name" value="UPF0398 PROTEIN YPSA"/>
    <property type="match status" value="1"/>
</dbReference>
<dbReference type="eggNOG" id="COG4474">
    <property type="taxonomic scope" value="Bacteria"/>
</dbReference>
<keyword evidence="2" id="KW-1185">Reference proteome</keyword>
<dbReference type="AlphaFoldDB" id="C0ECE4"/>
<dbReference type="Proteomes" id="UP000003340">
    <property type="component" value="Unassembled WGS sequence"/>
</dbReference>
<protein>
    <recommendedName>
        <fullName evidence="3">DUF1273 domain-containing protein</fullName>
    </recommendedName>
</protein>
<dbReference type="InterPro" id="IPR010697">
    <property type="entry name" value="YspA"/>
</dbReference>
<name>C0ECE4_9FIRM</name>
<gene>
    <name evidence="1" type="ORF">CLOSTMETH_01514</name>
</gene>
<dbReference type="Gene3D" id="3.40.50.450">
    <property type="match status" value="1"/>
</dbReference>
<sequence>MKEKTCCFTGHRDIPKKLYPKIKKRLKHEIKRLISQGVLYFGCGGAQGFDTLCAQMVLKLKRKYPDIKLILVLPFPGQADLWQADDVRRYESIKRWADKVVMVCEQYQPGCYHKRNRHLVDNSGHCICYLTRASGGTACTVAYAQRQGCSVTNLAGQ</sequence>
<evidence type="ECO:0008006" key="3">
    <source>
        <dbReference type="Google" id="ProtNLM"/>
    </source>
</evidence>
<dbReference type="EMBL" id="ACEC01000050">
    <property type="protein sequence ID" value="EEG30855.1"/>
    <property type="molecule type" value="Genomic_DNA"/>
</dbReference>
<evidence type="ECO:0000313" key="2">
    <source>
        <dbReference type="Proteomes" id="UP000003340"/>
    </source>
</evidence>
<proteinExistence type="predicted"/>
<organism evidence="1 2">
    <name type="scientific">[Clostridium] methylpentosum DSM 5476</name>
    <dbReference type="NCBI Taxonomy" id="537013"/>
    <lineage>
        <taxon>Bacteria</taxon>
        <taxon>Bacillati</taxon>
        <taxon>Bacillota</taxon>
        <taxon>Clostridia</taxon>
        <taxon>Eubacteriales</taxon>
        <taxon>Oscillospiraceae</taxon>
        <taxon>Oscillospiraceae incertae sedis</taxon>
    </lineage>
</organism>